<name>A0ABM0S4U6_GALVR</name>
<dbReference type="GeneID" id="103605083"/>
<evidence type="ECO:0000313" key="11">
    <source>
        <dbReference type="RefSeq" id="XP_008587887.1"/>
    </source>
</evidence>
<dbReference type="PRINTS" id="PR01221">
    <property type="entry name" value="MAJORURINARY"/>
</dbReference>
<evidence type="ECO:0000313" key="10">
    <source>
        <dbReference type="Proteomes" id="UP000694923"/>
    </source>
</evidence>
<comment type="similarity">
    <text evidence="2 7">Belongs to the calycin superfamily. Lipocalin family.</text>
</comment>
<evidence type="ECO:0000256" key="7">
    <source>
        <dbReference type="RuleBase" id="RU003695"/>
    </source>
</evidence>
<dbReference type="InterPro" id="IPR000566">
    <property type="entry name" value="Lipocln_cytosolic_FA-bd_dom"/>
</dbReference>
<dbReference type="PRINTS" id="PR00179">
    <property type="entry name" value="LIPOCALIN"/>
</dbReference>
<keyword evidence="3" id="KW-0964">Secreted</keyword>
<evidence type="ECO:0000256" key="3">
    <source>
        <dbReference type="ARBA" id="ARBA00022525"/>
    </source>
</evidence>
<keyword evidence="5" id="KW-0590">Pheromone-binding</keyword>
<feature type="signal peptide" evidence="8">
    <location>
        <begin position="1"/>
        <end position="15"/>
    </location>
</feature>
<comment type="subcellular location">
    <subcellularLocation>
        <location evidence="1">Secreted</location>
    </subcellularLocation>
</comment>
<sequence>MKLLLLCLGLTLVCADKEENNDVVRSNFDLSKISGEWYSIGLASDRREKIEENGSMRLFVEYIDYLKNSSLFFKYHTIVNGECTENYLVSDPTEENGVYSVEYDGPNTFRILEADYNDHIIFYLENFNNDETFQLMELYGREPDVSPELKEKFVQICEEHGIDKENVLDLTKVNRCLQARDGGAP</sequence>
<dbReference type="CDD" id="cd19428">
    <property type="entry name" value="lipocalin_MUP-like"/>
    <property type="match status" value="1"/>
</dbReference>
<feature type="chain" id="PRO_5045036158" evidence="8">
    <location>
        <begin position="16"/>
        <end position="185"/>
    </location>
</feature>
<dbReference type="InterPro" id="IPR022272">
    <property type="entry name" value="Lipocalin_CS"/>
</dbReference>
<keyword evidence="6" id="KW-1015">Disulfide bond</keyword>
<keyword evidence="4 8" id="KW-0732">Signal</keyword>
<evidence type="ECO:0000256" key="8">
    <source>
        <dbReference type="SAM" id="SignalP"/>
    </source>
</evidence>
<dbReference type="Gene3D" id="2.40.128.20">
    <property type="match status" value="1"/>
</dbReference>
<evidence type="ECO:0000256" key="6">
    <source>
        <dbReference type="ARBA" id="ARBA00023157"/>
    </source>
</evidence>
<dbReference type="InterPro" id="IPR012674">
    <property type="entry name" value="Calycin"/>
</dbReference>
<dbReference type="PANTHER" id="PTHR11430:SF76">
    <property type="entry name" value="MAJOR URINARY PROTEIN 1-RELATED"/>
    <property type="match status" value="1"/>
</dbReference>
<feature type="domain" description="Lipocalin/cytosolic fatty-acid binding" evidence="9">
    <location>
        <begin position="34"/>
        <end position="172"/>
    </location>
</feature>
<evidence type="ECO:0000256" key="4">
    <source>
        <dbReference type="ARBA" id="ARBA00022729"/>
    </source>
</evidence>
<evidence type="ECO:0000256" key="1">
    <source>
        <dbReference type="ARBA" id="ARBA00004613"/>
    </source>
</evidence>
<dbReference type="Pfam" id="PF00061">
    <property type="entry name" value="Lipocalin"/>
    <property type="match status" value="1"/>
</dbReference>
<dbReference type="SUPFAM" id="SSF50814">
    <property type="entry name" value="Lipocalins"/>
    <property type="match status" value="1"/>
</dbReference>
<keyword evidence="10" id="KW-1185">Reference proteome</keyword>
<dbReference type="InterPro" id="IPR002345">
    <property type="entry name" value="Lipocalin"/>
</dbReference>
<dbReference type="InterPro" id="IPR002971">
    <property type="entry name" value="Maj_urinary"/>
</dbReference>
<dbReference type="Proteomes" id="UP000694923">
    <property type="component" value="Unplaced"/>
</dbReference>
<organism evidence="10 11">
    <name type="scientific">Galeopterus variegatus</name>
    <name type="common">Malayan flying lemur</name>
    <name type="synonym">Cynocephalus variegatus</name>
    <dbReference type="NCBI Taxonomy" id="482537"/>
    <lineage>
        <taxon>Eukaryota</taxon>
        <taxon>Metazoa</taxon>
        <taxon>Chordata</taxon>
        <taxon>Craniata</taxon>
        <taxon>Vertebrata</taxon>
        <taxon>Euteleostomi</taxon>
        <taxon>Mammalia</taxon>
        <taxon>Eutheria</taxon>
        <taxon>Euarchontoglires</taxon>
        <taxon>Dermoptera</taxon>
        <taxon>Cynocephalidae</taxon>
        <taxon>Galeopterus</taxon>
    </lineage>
</organism>
<protein>
    <submittedName>
        <fullName evidence="11">Major allergen Equ c 1-like</fullName>
    </submittedName>
</protein>
<evidence type="ECO:0000256" key="5">
    <source>
        <dbReference type="ARBA" id="ARBA00023106"/>
    </source>
</evidence>
<dbReference type="RefSeq" id="XP_008587887.1">
    <property type="nucleotide sequence ID" value="XM_008589665.1"/>
</dbReference>
<evidence type="ECO:0000256" key="2">
    <source>
        <dbReference type="ARBA" id="ARBA00006889"/>
    </source>
</evidence>
<dbReference type="PANTHER" id="PTHR11430">
    <property type="entry name" value="LIPOCALIN"/>
    <property type="match status" value="1"/>
</dbReference>
<proteinExistence type="inferred from homology"/>
<dbReference type="PROSITE" id="PS00213">
    <property type="entry name" value="LIPOCALIN"/>
    <property type="match status" value="1"/>
</dbReference>
<evidence type="ECO:0000259" key="9">
    <source>
        <dbReference type="Pfam" id="PF00061"/>
    </source>
</evidence>
<reference evidence="11" key="1">
    <citation type="submission" date="2025-08" db="UniProtKB">
        <authorList>
            <consortium name="RefSeq"/>
        </authorList>
    </citation>
    <scope>IDENTIFICATION</scope>
</reference>
<accession>A0ABM0S4U6</accession>
<gene>
    <name evidence="11" type="primary">LOC103605083</name>
</gene>